<organism evidence="2">
    <name type="scientific">Lactococcus garvieae</name>
    <dbReference type="NCBI Taxonomy" id="1363"/>
    <lineage>
        <taxon>Bacteria</taxon>
        <taxon>Bacillati</taxon>
        <taxon>Bacillota</taxon>
        <taxon>Bacilli</taxon>
        <taxon>Lactobacillales</taxon>
        <taxon>Streptococcaceae</taxon>
        <taxon>Lactococcus</taxon>
    </lineage>
</organism>
<reference evidence="2" key="1">
    <citation type="submission" date="2016-10" db="EMBL/GenBank/DDBJ databases">
        <authorList>
            <person name="de Groot N.N."/>
        </authorList>
    </citation>
    <scope>NUCLEOTIDE SEQUENCE [LARGE SCALE GENOMIC DNA]</scope>
    <source>
        <strain evidence="2">M79</strain>
    </source>
</reference>
<protein>
    <submittedName>
        <fullName evidence="2">ABC-2 type transport system permease protein</fullName>
    </submittedName>
</protein>
<name>A0A1I4GKA2_9LACT</name>
<keyword evidence="1" id="KW-1133">Transmembrane helix</keyword>
<gene>
    <name evidence="2" type="ORF">SAMN05216438_104101</name>
</gene>
<evidence type="ECO:0000313" key="2">
    <source>
        <dbReference type="EMBL" id="SFL30299.1"/>
    </source>
</evidence>
<evidence type="ECO:0000256" key="1">
    <source>
        <dbReference type="SAM" id="Phobius"/>
    </source>
</evidence>
<feature type="transmembrane region" description="Helical" evidence="1">
    <location>
        <begin position="78"/>
        <end position="105"/>
    </location>
</feature>
<dbReference type="EMBL" id="FOTJ01000004">
    <property type="protein sequence ID" value="SFL30299.1"/>
    <property type="molecule type" value="Genomic_DNA"/>
</dbReference>
<feature type="transmembrane region" description="Helical" evidence="1">
    <location>
        <begin position="20"/>
        <end position="41"/>
    </location>
</feature>
<sequence>MDKPLNKTFSMLKALLKRDWLKLVFWIVGVLAFAASGVGKFELIMQTDSQRETMFNVFQGPAMTALFGPMTVTQGKDFTAAAAYGTTMPLITALTFAVVSVIYVVNRTRKEEEDGIAEVFRSFQVGN</sequence>
<proteinExistence type="predicted"/>
<keyword evidence="1" id="KW-0812">Transmembrane</keyword>
<accession>A0A1I4GKA2</accession>
<keyword evidence="1" id="KW-0472">Membrane</keyword>
<dbReference type="AlphaFoldDB" id="A0A1I4GKA2"/>
<dbReference type="Proteomes" id="UP000181969">
    <property type="component" value="Unassembled WGS sequence"/>
</dbReference>